<gene>
    <name evidence="1" type="ORF">HX893_07400</name>
</gene>
<proteinExistence type="predicted"/>
<dbReference type="RefSeq" id="WP_177110731.1">
    <property type="nucleotide sequence ID" value="NZ_JACASD010000015.1"/>
</dbReference>
<dbReference type="EMBL" id="JACASD010000015">
    <property type="protein sequence ID" value="NWE87955.1"/>
    <property type="molecule type" value="Genomic_DNA"/>
</dbReference>
<comment type="caution">
    <text evidence="1">The sequence shown here is derived from an EMBL/GenBank/DDBJ whole genome shotgun (WGS) entry which is preliminary data.</text>
</comment>
<reference evidence="1 2" key="1">
    <citation type="submission" date="2020-04" db="EMBL/GenBank/DDBJ databases">
        <title>Molecular characterization of pseudomonads from Agaricus bisporus reveal novel blotch 2 pathogens in Western Europe.</title>
        <authorList>
            <person name="Taparia T."/>
            <person name="Krijger M."/>
            <person name="Haynes E."/>
            <person name="Elpinstone J.G."/>
            <person name="Noble R."/>
            <person name="Van Der Wolf J."/>
        </authorList>
    </citation>
    <scope>NUCLEOTIDE SEQUENCE [LARGE SCALE GENOMIC DNA]</scope>
    <source>
        <strain evidence="1 2">P8021</strain>
    </source>
</reference>
<evidence type="ECO:0000313" key="2">
    <source>
        <dbReference type="Proteomes" id="UP000585226"/>
    </source>
</evidence>
<dbReference type="AlphaFoldDB" id="A0A7Y8KHA9"/>
<evidence type="ECO:0000313" key="1">
    <source>
        <dbReference type="EMBL" id="NWE87955.1"/>
    </source>
</evidence>
<sequence>MAIYNLKISMMLVAAFSRLKADGDTVEEEFSIRNGANDAGVLTLKAKQTGAVIRTYWLHDGCRIPKHAAVRIMRQHEEIERHQTLPPQAP</sequence>
<organism evidence="1 2">
    <name type="scientific">Pseudomonas reactans</name>
    <dbReference type="NCBI Taxonomy" id="117680"/>
    <lineage>
        <taxon>Bacteria</taxon>
        <taxon>Pseudomonadati</taxon>
        <taxon>Pseudomonadota</taxon>
        <taxon>Gammaproteobacteria</taxon>
        <taxon>Pseudomonadales</taxon>
        <taxon>Pseudomonadaceae</taxon>
        <taxon>Pseudomonas</taxon>
    </lineage>
</organism>
<name>A0A7Y8KHA9_9PSED</name>
<dbReference type="Proteomes" id="UP000585226">
    <property type="component" value="Unassembled WGS sequence"/>
</dbReference>
<protein>
    <submittedName>
        <fullName evidence="1">Uncharacterized protein</fullName>
    </submittedName>
</protein>
<accession>A0A7Y8KHA9</accession>